<feature type="transmembrane region" description="Helical" evidence="12">
    <location>
        <begin position="361"/>
        <end position="382"/>
    </location>
</feature>
<dbReference type="GO" id="GO:0009401">
    <property type="term" value="P:phosphoenolpyruvate-dependent sugar phosphotransferase system"/>
    <property type="evidence" value="ECO:0007669"/>
    <property type="project" value="UniProtKB-KW"/>
</dbReference>
<dbReference type="InterPro" id="IPR001996">
    <property type="entry name" value="PTS_IIB_1"/>
</dbReference>
<keyword evidence="10 12" id="KW-0472">Membrane</keyword>
<dbReference type="Gene3D" id="3.30.1360.60">
    <property type="entry name" value="Glucose permease domain IIB"/>
    <property type="match status" value="1"/>
</dbReference>
<dbReference type="NCBIfam" id="TIGR01992">
    <property type="entry name" value="PTS-IIBC-Tre"/>
    <property type="match status" value="1"/>
</dbReference>
<dbReference type="PROSITE" id="PS51103">
    <property type="entry name" value="PTS_EIIC_TYPE_1"/>
    <property type="match status" value="1"/>
</dbReference>
<evidence type="ECO:0000256" key="7">
    <source>
        <dbReference type="ARBA" id="ARBA00022692"/>
    </source>
</evidence>
<dbReference type="InterPro" id="IPR050558">
    <property type="entry name" value="PTS_Sugar-Specific_Components"/>
</dbReference>
<sequence>MADFTQDAQKLLEEIGGAENIDAVSHCVTRMRFVLRDESKANVKAIEDIPSVKGTFTQSGQFQVIIGNQVADFYNEFSKVSGVEGVSKDEAKEAAKSHQNWFQRASSVMAEIFSPLIPAIIVGGLILGFRNILEGIEIQALGQLVVDGAPQFTTAGDPIYNTIVDVSQFWSGVNHFLWLIAEAIFHFLPVGITWSVTRKLGTTQILGIVLGITLVSPQLLNAYGVAETAAADIPQWDFGFFQIDMIGYQAQVIPAILAALVLAYLEKFFRRVIPESISMIFVPLFALIPTVIIAHVVLGPIGWQLGQWISQGVMAGLTSSFNWLFGAVFGALYGPLVITGLHHMTNAIDLQLVADYGGTILWPMIALSNIAQGSAVLAIWWMHRGNKKEEQVSFPAMISAYLGVTEPAMFGINIKYLYPFIAGMIGSGIAGMFSVATGVTANSIGVGGLPGILSIQTDSMLMFAIAMAIAIVVPFIATAFFEKQGIFAQPEGAVDEDTPMIGDV</sequence>
<evidence type="ECO:0000256" key="11">
    <source>
        <dbReference type="PROSITE-ProRule" id="PRU00421"/>
    </source>
</evidence>
<dbReference type="GO" id="GO:0016301">
    <property type="term" value="F:kinase activity"/>
    <property type="evidence" value="ECO:0007669"/>
    <property type="project" value="UniProtKB-KW"/>
</dbReference>
<dbReference type="Pfam" id="PF02378">
    <property type="entry name" value="PTS_EIIC"/>
    <property type="match status" value="1"/>
</dbReference>
<keyword evidence="3" id="KW-1003">Cell membrane</keyword>
<evidence type="ECO:0000259" key="13">
    <source>
        <dbReference type="PROSITE" id="PS51098"/>
    </source>
</evidence>
<evidence type="ECO:0000313" key="15">
    <source>
        <dbReference type="EMBL" id="HIZ70405.1"/>
    </source>
</evidence>
<evidence type="ECO:0000256" key="3">
    <source>
        <dbReference type="ARBA" id="ARBA00022475"/>
    </source>
</evidence>
<feature type="transmembrane region" description="Helical" evidence="12">
    <location>
        <begin position="205"/>
        <end position="226"/>
    </location>
</feature>
<accession>A0A9D2G1I8</accession>
<dbReference type="EC" id="2.7.1.201" evidence="15"/>
<dbReference type="FunFam" id="3.30.1360.60:FF:000001">
    <property type="entry name" value="PTS system glucose-specific IIBC component PtsG"/>
    <property type="match status" value="1"/>
</dbReference>
<feature type="transmembrane region" description="Helical" evidence="12">
    <location>
        <begin position="420"/>
        <end position="441"/>
    </location>
</feature>
<proteinExistence type="predicted"/>
<dbReference type="InterPro" id="IPR011296">
    <property type="entry name" value="PTS_IIBC_treh"/>
</dbReference>
<dbReference type="InterPro" id="IPR003352">
    <property type="entry name" value="PTS_EIIC"/>
</dbReference>
<feature type="transmembrane region" description="Helical" evidence="12">
    <location>
        <begin position="277"/>
        <end position="303"/>
    </location>
</feature>
<evidence type="ECO:0000256" key="9">
    <source>
        <dbReference type="ARBA" id="ARBA00022989"/>
    </source>
</evidence>
<name>A0A9D2G1I8_9LACT</name>
<feature type="transmembrane region" description="Helical" evidence="12">
    <location>
        <begin position="176"/>
        <end position="196"/>
    </location>
</feature>
<evidence type="ECO:0000256" key="4">
    <source>
        <dbReference type="ARBA" id="ARBA00022597"/>
    </source>
</evidence>
<comment type="subcellular location">
    <subcellularLocation>
        <location evidence="1">Cell membrane</location>
        <topology evidence="1">Multi-pass membrane protein</topology>
    </subcellularLocation>
</comment>
<keyword evidence="9 12" id="KW-1133">Transmembrane helix</keyword>
<dbReference type="InterPro" id="IPR018113">
    <property type="entry name" value="PTrfase_EIIB_Cys"/>
</dbReference>
<dbReference type="EMBL" id="DXAZ01000018">
    <property type="protein sequence ID" value="HIZ70405.1"/>
    <property type="molecule type" value="Genomic_DNA"/>
</dbReference>
<feature type="transmembrane region" description="Helical" evidence="12">
    <location>
        <begin position="108"/>
        <end position="129"/>
    </location>
</feature>
<reference evidence="15" key="2">
    <citation type="submission" date="2021-04" db="EMBL/GenBank/DDBJ databases">
        <authorList>
            <person name="Gilroy R."/>
        </authorList>
    </citation>
    <scope>NUCLEOTIDE SEQUENCE</scope>
    <source>
        <strain evidence="15">CHK169-4300</strain>
    </source>
</reference>
<dbReference type="NCBIfam" id="TIGR00826">
    <property type="entry name" value="EIIB_glc"/>
    <property type="match status" value="1"/>
</dbReference>
<dbReference type="InterPro" id="IPR036878">
    <property type="entry name" value="Glu_permease_IIB"/>
</dbReference>
<keyword evidence="7 12" id="KW-0812">Transmembrane</keyword>
<dbReference type="PANTHER" id="PTHR30175:SF4">
    <property type="entry name" value="PTS SYSTEM TREHALOSE-SPECIFIC EIIBC COMPONENT"/>
    <property type="match status" value="1"/>
</dbReference>
<evidence type="ECO:0000256" key="10">
    <source>
        <dbReference type="ARBA" id="ARBA00023136"/>
    </source>
</evidence>
<dbReference type="AlphaFoldDB" id="A0A9D2G1I8"/>
<dbReference type="Pfam" id="PF00367">
    <property type="entry name" value="PTS_EIIB"/>
    <property type="match status" value="1"/>
</dbReference>
<dbReference type="GO" id="GO:0090589">
    <property type="term" value="F:protein-phosphocysteine-trehalose phosphotransferase system transporter activity"/>
    <property type="evidence" value="ECO:0007669"/>
    <property type="project" value="TreeGrafter"/>
</dbReference>
<keyword evidence="5 15" id="KW-0808">Transferase</keyword>
<evidence type="ECO:0000256" key="1">
    <source>
        <dbReference type="ARBA" id="ARBA00004651"/>
    </source>
</evidence>
<dbReference type="GO" id="GO:0015574">
    <property type="term" value="F:trehalose transmembrane transporter activity"/>
    <property type="evidence" value="ECO:0007669"/>
    <property type="project" value="InterPro"/>
</dbReference>
<evidence type="ECO:0000256" key="6">
    <source>
        <dbReference type="ARBA" id="ARBA00022683"/>
    </source>
</evidence>
<dbReference type="NCBIfam" id="NF008236">
    <property type="entry name" value="PRK11007.1"/>
    <property type="match status" value="1"/>
</dbReference>
<dbReference type="InterPro" id="IPR013013">
    <property type="entry name" value="PTS_EIIC_1"/>
</dbReference>
<evidence type="ECO:0000256" key="12">
    <source>
        <dbReference type="SAM" id="Phobius"/>
    </source>
</evidence>
<feature type="domain" description="PTS EIIC type-1" evidence="14">
    <location>
        <begin position="107"/>
        <end position="497"/>
    </location>
</feature>
<dbReference type="GO" id="GO:0005886">
    <property type="term" value="C:plasma membrane"/>
    <property type="evidence" value="ECO:0007669"/>
    <property type="project" value="UniProtKB-SubCell"/>
</dbReference>
<evidence type="ECO:0000256" key="8">
    <source>
        <dbReference type="ARBA" id="ARBA00022777"/>
    </source>
</evidence>
<organism evidence="15 16">
    <name type="scientific">Candidatus Atopostipes pullistercoris</name>
    <dbReference type="NCBI Taxonomy" id="2838467"/>
    <lineage>
        <taxon>Bacteria</taxon>
        <taxon>Bacillati</taxon>
        <taxon>Bacillota</taxon>
        <taxon>Bacilli</taxon>
        <taxon>Lactobacillales</taxon>
        <taxon>Carnobacteriaceae</taxon>
        <taxon>Atopostipes</taxon>
    </lineage>
</organism>
<feature type="transmembrane region" description="Helical" evidence="12">
    <location>
        <begin position="246"/>
        <end position="265"/>
    </location>
</feature>
<feature type="domain" description="PTS EIIB type-1" evidence="13">
    <location>
        <begin position="5"/>
        <end position="87"/>
    </location>
</feature>
<feature type="transmembrane region" description="Helical" evidence="12">
    <location>
        <begin position="394"/>
        <end position="413"/>
    </location>
</feature>
<dbReference type="CDD" id="cd00212">
    <property type="entry name" value="PTS_IIB_glc"/>
    <property type="match status" value="1"/>
</dbReference>
<keyword evidence="2" id="KW-0813">Transport</keyword>
<reference evidence="15" key="1">
    <citation type="journal article" date="2021" name="PeerJ">
        <title>Extensive microbial diversity within the chicken gut microbiome revealed by metagenomics and culture.</title>
        <authorList>
            <person name="Gilroy R."/>
            <person name="Ravi A."/>
            <person name="Getino M."/>
            <person name="Pursley I."/>
            <person name="Horton D.L."/>
            <person name="Alikhan N.F."/>
            <person name="Baker D."/>
            <person name="Gharbi K."/>
            <person name="Hall N."/>
            <person name="Watson M."/>
            <person name="Adriaenssens E.M."/>
            <person name="Foster-Nyarko E."/>
            <person name="Jarju S."/>
            <person name="Secka A."/>
            <person name="Antonio M."/>
            <person name="Oren A."/>
            <person name="Chaudhuri R.R."/>
            <person name="La Ragione R."/>
            <person name="Hildebrand F."/>
            <person name="Pallen M.J."/>
        </authorList>
    </citation>
    <scope>NUCLEOTIDE SEQUENCE</scope>
    <source>
        <strain evidence="15">CHK169-4300</strain>
    </source>
</reference>
<dbReference type="SUPFAM" id="SSF55604">
    <property type="entry name" value="Glucose permease domain IIB"/>
    <property type="match status" value="1"/>
</dbReference>
<keyword evidence="8" id="KW-0418">Kinase</keyword>
<dbReference type="PANTHER" id="PTHR30175">
    <property type="entry name" value="PHOSPHOTRANSFERASE SYSTEM TRANSPORT PROTEIN"/>
    <property type="match status" value="1"/>
</dbReference>
<evidence type="ECO:0000313" key="16">
    <source>
        <dbReference type="Proteomes" id="UP000824106"/>
    </source>
</evidence>
<dbReference type="Proteomes" id="UP000824106">
    <property type="component" value="Unassembled WGS sequence"/>
</dbReference>
<evidence type="ECO:0000256" key="5">
    <source>
        <dbReference type="ARBA" id="ARBA00022679"/>
    </source>
</evidence>
<feature type="active site" description="Phosphocysteine intermediate; for EIIB activity" evidence="11">
    <location>
        <position position="27"/>
    </location>
</feature>
<dbReference type="GO" id="GO:0008982">
    <property type="term" value="F:protein-N(PI)-phosphohistidine-sugar phosphotransferase activity"/>
    <property type="evidence" value="ECO:0007669"/>
    <property type="project" value="InterPro"/>
</dbReference>
<keyword evidence="4" id="KW-0762">Sugar transport</keyword>
<feature type="transmembrane region" description="Helical" evidence="12">
    <location>
        <begin position="461"/>
        <end position="481"/>
    </location>
</feature>
<comment type="caution">
    <text evidence="15">The sequence shown here is derived from an EMBL/GenBank/DDBJ whole genome shotgun (WGS) entry which is preliminary data.</text>
</comment>
<keyword evidence="6" id="KW-0598">Phosphotransferase system</keyword>
<feature type="transmembrane region" description="Helical" evidence="12">
    <location>
        <begin position="323"/>
        <end position="341"/>
    </location>
</feature>
<dbReference type="PROSITE" id="PS01035">
    <property type="entry name" value="PTS_EIIB_TYPE_1_CYS"/>
    <property type="match status" value="1"/>
</dbReference>
<gene>
    <name evidence="15" type="primary">treP</name>
    <name evidence="15" type="ORF">H9808_01295</name>
</gene>
<evidence type="ECO:0000256" key="2">
    <source>
        <dbReference type="ARBA" id="ARBA00022448"/>
    </source>
</evidence>
<evidence type="ECO:0000259" key="14">
    <source>
        <dbReference type="PROSITE" id="PS51103"/>
    </source>
</evidence>
<protein>
    <submittedName>
        <fullName evidence="15">PTS system trehalose-specific EIIBC component</fullName>
        <ecNumber evidence="15">2.7.1.201</ecNumber>
    </submittedName>
</protein>
<dbReference type="PROSITE" id="PS51098">
    <property type="entry name" value="PTS_EIIB_TYPE_1"/>
    <property type="match status" value="1"/>
</dbReference>